<keyword evidence="4" id="KW-1185">Reference proteome</keyword>
<keyword evidence="1" id="KW-0808">Transferase</keyword>
<dbReference type="CDD" id="cd02440">
    <property type="entry name" value="AdoMet_MTases"/>
    <property type="match status" value="1"/>
</dbReference>
<dbReference type="GO" id="GO:0032259">
    <property type="term" value="P:methylation"/>
    <property type="evidence" value="ECO:0007669"/>
    <property type="project" value="UniProtKB-KW"/>
</dbReference>
<name>A0ABX2NXY4_9BURK</name>
<sequence length="230" mass="24781">MTSRTDSSSDALAGIDIDTLMSHLACPAGETGLAVGDMMERVNAALIDAAFTRLDPQADERIVEIGPGNGGHIESVLTRAPRLTLVGLDISPTMTTAARERNAMLLARGRVALTTADAASIPYENASFDKAIAINSVYFWPDLLAALREIRRVLRDEGQLVIAAMTPEAAISMPFSRHGFRVYGPTTFREACFEAGFDHVQIERYVDHGAAAPAPAALRTFFLVRASCMQ</sequence>
<proteinExistence type="predicted"/>
<dbReference type="InterPro" id="IPR029063">
    <property type="entry name" value="SAM-dependent_MTases_sf"/>
</dbReference>
<dbReference type="RefSeq" id="WP_176369442.1">
    <property type="nucleotide sequence ID" value="NZ_JBNDJL010000008.1"/>
</dbReference>
<dbReference type="SUPFAM" id="SSF53335">
    <property type="entry name" value="S-adenosyl-L-methionine-dependent methyltransferases"/>
    <property type="match status" value="1"/>
</dbReference>
<dbReference type="EMBL" id="VOMC01000059">
    <property type="protein sequence ID" value="NVI08958.1"/>
    <property type="molecule type" value="Genomic_DNA"/>
</dbReference>
<gene>
    <name evidence="3" type="ORF">FSB64_35610</name>
</gene>
<evidence type="ECO:0000313" key="4">
    <source>
        <dbReference type="Proteomes" id="UP000821598"/>
    </source>
</evidence>
<evidence type="ECO:0000259" key="2">
    <source>
        <dbReference type="Pfam" id="PF08241"/>
    </source>
</evidence>
<accession>A0ABX2NXY4</accession>
<dbReference type="InterPro" id="IPR050447">
    <property type="entry name" value="Erg6_SMT_methyltransf"/>
</dbReference>
<evidence type="ECO:0000313" key="3">
    <source>
        <dbReference type="EMBL" id="NVI08958.1"/>
    </source>
</evidence>
<comment type="caution">
    <text evidence="3">The sequence shown here is derived from an EMBL/GenBank/DDBJ whole genome shotgun (WGS) entry which is preliminary data.</text>
</comment>
<keyword evidence="3" id="KW-0489">Methyltransferase</keyword>
<dbReference type="GO" id="GO:0008168">
    <property type="term" value="F:methyltransferase activity"/>
    <property type="evidence" value="ECO:0007669"/>
    <property type="project" value="UniProtKB-KW"/>
</dbReference>
<dbReference type="InterPro" id="IPR013216">
    <property type="entry name" value="Methyltransf_11"/>
</dbReference>
<dbReference type="Pfam" id="PF08241">
    <property type="entry name" value="Methyltransf_11"/>
    <property type="match status" value="1"/>
</dbReference>
<protein>
    <submittedName>
        <fullName evidence="3">Class I SAM-dependent methyltransferase</fullName>
    </submittedName>
</protein>
<dbReference type="PROSITE" id="PS50890">
    <property type="entry name" value="PUA"/>
    <property type="match status" value="1"/>
</dbReference>
<reference evidence="3 4" key="1">
    <citation type="submission" date="2019-08" db="EMBL/GenBank/DDBJ databases">
        <title>Paraburkholderia simonii sp. nov. and P. youngii sp. nov. Brazilian and Mexican Mimosa-associated rhizobia.</title>
        <authorList>
            <person name="Mavima L."/>
            <person name="Beukes C.W."/>
            <person name="Palmer M."/>
            <person name="De Meyer S.E."/>
            <person name="James E.K."/>
            <person name="Maluk M."/>
            <person name="Avontuur J.R."/>
            <person name="Chan W.Y."/>
            <person name="Venter S.N."/>
            <person name="Steenkamp E.T."/>
        </authorList>
    </citation>
    <scope>NUCLEOTIDE SEQUENCE [LARGE SCALE GENOMIC DNA]</scope>
    <source>
        <strain evidence="3 4">JPY454</strain>
    </source>
</reference>
<organism evidence="3 4">
    <name type="scientific">Paraburkholderia youngii</name>
    <dbReference type="NCBI Taxonomy" id="2782701"/>
    <lineage>
        <taxon>Bacteria</taxon>
        <taxon>Pseudomonadati</taxon>
        <taxon>Pseudomonadota</taxon>
        <taxon>Betaproteobacteria</taxon>
        <taxon>Burkholderiales</taxon>
        <taxon>Burkholderiaceae</taxon>
        <taxon>Paraburkholderia</taxon>
    </lineage>
</organism>
<dbReference type="Proteomes" id="UP000821598">
    <property type="component" value="Unassembled WGS sequence"/>
</dbReference>
<dbReference type="PANTHER" id="PTHR44068">
    <property type="entry name" value="ZGC:194242"/>
    <property type="match status" value="1"/>
</dbReference>
<dbReference type="PANTHER" id="PTHR44068:SF1">
    <property type="entry name" value="HYPOTHETICAL LOC100005854"/>
    <property type="match status" value="1"/>
</dbReference>
<dbReference type="Gene3D" id="3.40.50.150">
    <property type="entry name" value="Vaccinia Virus protein VP39"/>
    <property type="match status" value="1"/>
</dbReference>
<evidence type="ECO:0000256" key="1">
    <source>
        <dbReference type="ARBA" id="ARBA00022679"/>
    </source>
</evidence>
<feature type="domain" description="Methyltransferase type 11" evidence="2">
    <location>
        <begin position="63"/>
        <end position="162"/>
    </location>
</feature>